<sequence length="131" mass="14900">MCAQELPEHSCEQRKNFTCSYTPPTAMTEKFTFFVQASCGWKKPEFTVSTTVSLRHMNPENPSRTSPPETAVGFEEAVMVVSGFTIILIITIMTIIYRTKPTFTKCSESQNKMFVVVRHDEENSDHPEDVI</sequence>
<proteinExistence type="predicted"/>
<evidence type="ECO:0000256" key="1">
    <source>
        <dbReference type="SAM" id="Phobius"/>
    </source>
</evidence>
<keyword evidence="1" id="KW-0812">Transmembrane</keyword>
<evidence type="ECO:0000313" key="2">
    <source>
        <dbReference type="EMBL" id="KAL0153159.1"/>
    </source>
</evidence>
<dbReference type="AlphaFoldDB" id="A0ABD0MVQ6"/>
<feature type="transmembrane region" description="Helical" evidence="1">
    <location>
        <begin position="77"/>
        <end position="97"/>
    </location>
</feature>
<evidence type="ECO:0000313" key="3">
    <source>
        <dbReference type="Proteomes" id="UP001529510"/>
    </source>
</evidence>
<keyword evidence="1" id="KW-0472">Membrane</keyword>
<protein>
    <submittedName>
        <fullName evidence="2">Uncharacterized protein</fullName>
    </submittedName>
</protein>
<keyword evidence="1" id="KW-1133">Transmembrane helix</keyword>
<comment type="caution">
    <text evidence="2">The sequence shown here is derived from an EMBL/GenBank/DDBJ whole genome shotgun (WGS) entry which is preliminary data.</text>
</comment>
<reference evidence="2 3" key="1">
    <citation type="submission" date="2024-05" db="EMBL/GenBank/DDBJ databases">
        <title>Genome sequencing and assembly of Indian major carp, Cirrhinus mrigala (Hamilton, 1822).</title>
        <authorList>
            <person name="Mohindra V."/>
            <person name="Chowdhury L.M."/>
            <person name="Lal K."/>
            <person name="Jena J.K."/>
        </authorList>
    </citation>
    <scope>NUCLEOTIDE SEQUENCE [LARGE SCALE GENOMIC DNA]</scope>
    <source>
        <strain evidence="2">CM1030</strain>
        <tissue evidence="2">Blood</tissue>
    </source>
</reference>
<name>A0ABD0MVQ6_CIRMR</name>
<keyword evidence="3" id="KW-1185">Reference proteome</keyword>
<dbReference type="Proteomes" id="UP001529510">
    <property type="component" value="Unassembled WGS sequence"/>
</dbReference>
<gene>
    <name evidence="2" type="ORF">M9458_051530</name>
</gene>
<organism evidence="2 3">
    <name type="scientific">Cirrhinus mrigala</name>
    <name type="common">Mrigala</name>
    <dbReference type="NCBI Taxonomy" id="683832"/>
    <lineage>
        <taxon>Eukaryota</taxon>
        <taxon>Metazoa</taxon>
        <taxon>Chordata</taxon>
        <taxon>Craniata</taxon>
        <taxon>Vertebrata</taxon>
        <taxon>Euteleostomi</taxon>
        <taxon>Actinopterygii</taxon>
        <taxon>Neopterygii</taxon>
        <taxon>Teleostei</taxon>
        <taxon>Ostariophysi</taxon>
        <taxon>Cypriniformes</taxon>
        <taxon>Cyprinidae</taxon>
        <taxon>Labeoninae</taxon>
        <taxon>Labeonini</taxon>
        <taxon>Cirrhinus</taxon>
    </lineage>
</organism>
<dbReference type="EMBL" id="JAMKFB020000131">
    <property type="protein sequence ID" value="KAL0153159.1"/>
    <property type="molecule type" value="Genomic_DNA"/>
</dbReference>
<accession>A0ABD0MVQ6</accession>